<keyword evidence="3 7" id="KW-1133">Transmembrane helix</keyword>
<keyword evidence="4 7" id="KW-0472">Membrane</keyword>
<evidence type="ECO:0000313" key="8">
    <source>
        <dbReference type="EMBL" id="KAF7513067.1"/>
    </source>
</evidence>
<evidence type="ECO:0008006" key="10">
    <source>
        <dbReference type="Google" id="ProtNLM"/>
    </source>
</evidence>
<dbReference type="GO" id="GO:0015174">
    <property type="term" value="F:basic amino acid transmembrane transporter activity"/>
    <property type="evidence" value="ECO:0007669"/>
    <property type="project" value="TreeGrafter"/>
</dbReference>
<evidence type="ECO:0000256" key="1">
    <source>
        <dbReference type="ARBA" id="ARBA00004141"/>
    </source>
</evidence>
<dbReference type="PANTHER" id="PTHR16201:SF34">
    <property type="entry name" value="LYSOSOMAL AMINO ACID TRANSPORTER 1"/>
    <property type="match status" value="1"/>
</dbReference>
<keyword evidence="9" id="KW-1185">Reference proteome</keyword>
<evidence type="ECO:0000256" key="4">
    <source>
        <dbReference type="ARBA" id="ARBA00023136"/>
    </source>
</evidence>
<dbReference type="AlphaFoldDB" id="A0A8H7AU96"/>
<protein>
    <recommendedName>
        <fullName evidence="10">PQ loop repeat protein</fullName>
    </recommendedName>
</protein>
<feature type="transmembrane region" description="Helical" evidence="7">
    <location>
        <begin position="74"/>
        <end position="98"/>
    </location>
</feature>
<dbReference type="PANTHER" id="PTHR16201">
    <property type="entry name" value="SEVEN TRANSMEMBRANE PROTEIN 1-RELATED"/>
    <property type="match status" value="1"/>
</dbReference>
<organism evidence="8 9">
    <name type="scientific">Endocarpon pusillum</name>
    <dbReference type="NCBI Taxonomy" id="364733"/>
    <lineage>
        <taxon>Eukaryota</taxon>
        <taxon>Fungi</taxon>
        <taxon>Dikarya</taxon>
        <taxon>Ascomycota</taxon>
        <taxon>Pezizomycotina</taxon>
        <taxon>Eurotiomycetes</taxon>
        <taxon>Chaetothyriomycetidae</taxon>
        <taxon>Verrucariales</taxon>
        <taxon>Verrucariaceae</taxon>
        <taxon>Endocarpon</taxon>
    </lineage>
</organism>
<name>A0A8H7AU96_9EURO</name>
<evidence type="ECO:0000256" key="6">
    <source>
        <dbReference type="ARBA" id="ARBA00050768"/>
    </source>
</evidence>
<reference evidence="8" key="1">
    <citation type="submission" date="2020-02" db="EMBL/GenBank/DDBJ databases">
        <authorList>
            <person name="Palmer J.M."/>
        </authorList>
    </citation>
    <scope>NUCLEOTIDE SEQUENCE</scope>
    <source>
        <strain evidence="8">EPUS1.4</strain>
        <tissue evidence="8">Thallus</tissue>
    </source>
</reference>
<feature type="transmembrane region" description="Helical" evidence="7">
    <location>
        <begin position="104"/>
        <end position="126"/>
    </location>
</feature>
<dbReference type="SMART" id="SM00679">
    <property type="entry name" value="CTNS"/>
    <property type="match status" value="2"/>
</dbReference>
<keyword evidence="2 7" id="KW-0812">Transmembrane</keyword>
<dbReference type="OrthoDB" id="8048523at2759"/>
<dbReference type="EMBL" id="JAACFV010000008">
    <property type="protein sequence ID" value="KAF7513067.1"/>
    <property type="molecule type" value="Genomic_DNA"/>
</dbReference>
<evidence type="ECO:0000256" key="7">
    <source>
        <dbReference type="SAM" id="Phobius"/>
    </source>
</evidence>
<comment type="catalytic activity">
    <reaction evidence="6">
        <text>L-histidine(out) + L-arginine(in) = L-histidine(in) + L-arginine(out)</text>
        <dbReference type="Rhea" id="RHEA:71063"/>
        <dbReference type="ChEBI" id="CHEBI:32682"/>
        <dbReference type="ChEBI" id="CHEBI:57595"/>
    </reaction>
</comment>
<evidence type="ECO:0000256" key="2">
    <source>
        <dbReference type="ARBA" id="ARBA00022692"/>
    </source>
</evidence>
<dbReference type="InterPro" id="IPR006603">
    <property type="entry name" value="PQ-loop_rpt"/>
</dbReference>
<proteinExistence type="inferred from homology"/>
<evidence type="ECO:0000313" key="9">
    <source>
        <dbReference type="Proteomes" id="UP000606974"/>
    </source>
</evidence>
<comment type="subcellular location">
    <subcellularLocation>
        <location evidence="1">Membrane</location>
        <topology evidence="1">Multi-pass membrane protein</topology>
    </subcellularLocation>
</comment>
<feature type="transmembrane region" description="Helical" evidence="7">
    <location>
        <begin position="296"/>
        <end position="314"/>
    </location>
</feature>
<evidence type="ECO:0000256" key="5">
    <source>
        <dbReference type="ARBA" id="ARBA00038039"/>
    </source>
</evidence>
<evidence type="ECO:0000256" key="3">
    <source>
        <dbReference type="ARBA" id="ARBA00022989"/>
    </source>
</evidence>
<feature type="transmembrane region" description="Helical" evidence="7">
    <location>
        <begin position="354"/>
        <end position="375"/>
    </location>
</feature>
<feature type="transmembrane region" description="Helical" evidence="7">
    <location>
        <begin position="44"/>
        <end position="62"/>
    </location>
</feature>
<dbReference type="GO" id="GO:0034488">
    <property type="term" value="P:basic amino acid transmembrane export from vacuole"/>
    <property type="evidence" value="ECO:0007669"/>
    <property type="project" value="TreeGrafter"/>
</dbReference>
<dbReference type="Pfam" id="PF04193">
    <property type="entry name" value="PQ-loop"/>
    <property type="match status" value="2"/>
</dbReference>
<sequence length="441" mass="47999">MMASFSPMSSIMAQSLPTHCSPTTPFLAQLSSSFHSCIPTALALLSTTLGTLSIVSWLFAQLPQIYKNYQIQSTAGLSIFFLVEWCLGDATNLLGALFTHQAGWQVFVAGYYVFVDVCLVWQYFWYTYIKRSLDGQSLHSSNSSDLGDSDVDSINGLSPINSHFRDEEIASLKSDGAKSGTSHCSLPINASRFSGSASEKAAPKPISAHLSESSASSWMPSPSPRTLLYVSTSCALLSRGANAAPTTAASATADIQILTAESTTELAGRILSWASTLLYLGSRLPQLYQNFNRKSTAGLSPLLFIAAFCGNLFYSSSLLTSPNAWQSFPPYGGHGWAGPEGSERWEWVALAAPFWLGAAGVLIMDGMMGVQFLLYGGHGKEKIVKVRDKRGWSRWERVSGWMRGWVPSVRGKEKVVELEESQRLMKESRELEPSRGGYGSI</sequence>
<dbReference type="Proteomes" id="UP000606974">
    <property type="component" value="Unassembled WGS sequence"/>
</dbReference>
<dbReference type="Gene3D" id="1.20.1280.290">
    <property type="match status" value="2"/>
</dbReference>
<dbReference type="FunFam" id="1.20.1280.290:FF:000009">
    <property type="entry name" value="PQ loop repeat family protein"/>
    <property type="match status" value="1"/>
</dbReference>
<dbReference type="InterPro" id="IPR051415">
    <property type="entry name" value="LAAT-1"/>
</dbReference>
<gene>
    <name evidence="8" type="ORF">GJ744_011333</name>
</gene>
<comment type="caution">
    <text evidence="8">The sequence shown here is derived from an EMBL/GenBank/DDBJ whole genome shotgun (WGS) entry which is preliminary data.</text>
</comment>
<accession>A0A8H7AU96</accession>
<dbReference type="GO" id="GO:0000329">
    <property type="term" value="C:fungal-type vacuole membrane"/>
    <property type="evidence" value="ECO:0007669"/>
    <property type="project" value="TreeGrafter"/>
</dbReference>
<comment type="similarity">
    <text evidence="5">Belongs to the laat-1 family.</text>
</comment>